<dbReference type="RefSeq" id="WP_228104664.1">
    <property type="nucleotide sequence ID" value="NZ_CP101637.1"/>
</dbReference>
<gene>
    <name evidence="2" type="ORF">TEMA_07300</name>
</gene>
<reference evidence="2 3" key="1">
    <citation type="submission" date="2022-07" db="EMBL/GenBank/DDBJ databases">
        <title>Genome sequence of Terrisporobacter mayombei DSM6539.</title>
        <authorList>
            <person name="Boeer T."/>
            <person name="Bengelsdorf F.R."/>
            <person name="Daniel R."/>
            <person name="Poehlein A."/>
        </authorList>
    </citation>
    <scope>NUCLEOTIDE SEQUENCE [LARGE SCALE GENOMIC DNA]</scope>
    <source>
        <strain evidence="2 3">DSM 6539</strain>
    </source>
</reference>
<keyword evidence="1" id="KW-1133">Transmembrane helix</keyword>
<feature type="transmembrane region" description="Helical" evidence="1">
    <location>
        <begin position="7"/>
        <end position="25"/>
    </location>
</feature>
<evidence type="ECO:0000256" key="1">
    <source>
        <dbReference type="SAM" id="Phobius"/>
    </source>
</evidence>
<evidence type="ECO:0000313" key="3">
    <source>
        <dbReference type="Proteomes" id="UP001235030"/>
    </source>
</evidence>
<accession>A0ABY9PYH8</accession>
<name>A0ABY9PYH8_9FIRM</name>
<sequence length="119" mass="13615">MKKKIKYKIAIPTIIVLGLLSYIFLTPIGALRFAVFREAFVGEMQTDFLLAAINLEVDYSDECAPCPVRAEPVREQYQGGNPMLYYIKGAPVEPLTETAFDMWVVCKYGIFYWSEPYEV</sequence>
<evidence type="ECO:0000313" key="2">
    <source>
        <dbReference type="EMBL" id="WMT80414.1"/>
    </source>
</evidence>
<proteinExistence type="predicted"/>
<keyword evidence="3" id="KW-1185">Reference proteome</keyword>
<organism evidence="2 3">
    <name type="scientific">Terrisporobacter mayombei</name>
    <dbReference type="NCBI Taxonomy" id="1541"/>
    <lineage>
        <taxon>Bacteria</taxon>
        <taxon>Bacillati</taxon>
        <taxon>Bacillota</taxon>
        <taxon>Clostridia</taxon>
        <taxon>Peptostreptococcales</taxon>
        <taxon>Peptostreptococcaceae</taxon>
        <taxon>Terrisporobacter</taxon>
    </lineage>
</organism>
<keyword evidence="1" id="KW-0472">Membrane</keyword>
<dbReference type="EMBL" id="CP101637">
    <property type="protein sequence ID" value="WMT80414.1"/>
    <property type="molecule type" value="Genomic_DNA"/>
</dbReference>
<dbReference type="Proteomes" id="UP001235030">
    <property type="component" value="Chromosome"/>
</dbReference>
<protein>
    <submittedName>
        <fullName evidence="2">Uncharacterized protein</fullName>
    </submittedName>
</protein>
<keyword evidence="1" id="KW-0812">Transmembrane</keyword>